<dbReference type="Proteomes" id="UP000031829">
    <property type="component" value="Chromosome"/>
</dbReference>
<evidence type="ECO:0000256" key="4">
    <source>
        <dbReference type="ARBA" id="ARBA00012448"/>
    </source>
</evidence>
<dbReference type="RefSeq" id="WP_034649138.1">
    <property type="nucleotide sequence ID" value="NZ_BCVB01000001.1"/>
</dbReference>
<dbReference type="KEGG" id="bmeg:BG04_1200"/>
<dbReference type="CDD" id="cd06575">
    <property type="entry name" value="PASTA_Pbp2x-like_2"/>
    <property type="match status" value="1"/>
</dbReference>
<dbReference type="EMBL" id="CP009920">
    <property type="protein sequence ID" value="AJI24065.1"/>
    <property type="molecule type" value="Genomic_DNA"/>
</dbReference>
<dbReference type="InterPro" id="IPR012338">
    <property type="entry name" value="Beta-lactam/transpept-like"/>
</dbReference>
<dbReference type="CDD" id="cd06576">
    <property type="entry name" value="PASTA_Pbp2x-like_1"/>
    <property type="match status" value="1"/>
</dbReference>
<comment type="catalytic activity">
    <reaction evidence="6">
        <text>Preferential cleavage: (Ac)2-L-Lys-D-Ala-|-D-Ala. Also transpeptidation of peptidyl-alanyl moieties that are N-acyl substituents of D-alanine.</text>
        <dbReference type="EC" id="3.4.16.4"/>
    </reaction>
</comment>
<dbReference type="Gene3D" id="3.30.70.2110">
    <property type="match status" value="1"/>
</dbReference>
<protein>
    <recommendedName>
        <fullName evidence="4">serine-type D-Ala-D-Ala carboxypeptidase</fullName>
        <ecNumber evidence="4">3.4.16.4</ecNumber>
    </recommendedName>
</protein>
<dbReference type="PROSITE" id="PS51178">
    <property type="entry name" value="PASTA"/>
    <property type="match status" value="2"/>
</dbReference>
<dbReference type="GO" id="GO:0005886">
    <property type="term" value="C:plasma membrane"/>
    <property type="evidence" value="ECO:0007669"/>
    <property type="project" value="TreeGrafter"/>
</dbReference>
<evidence type="ECO:0000313" key="10">
    <source>
        <dbReference type="Proteomes" id="UP000031829"/>
    </source>
</evidence>
<feature type="transmembrane region" description="Helical" evidence="8">
    <location>
        <begin position="12"/>
        <end position="34"/>
    </location>
</feature>
<feature type="compositionally biased region" description="Basic and acidic residues" evidence="7">
    <location>
        <begin position="733"/>
        <end position="752"/>
    </location>
</feature>
<dbReference type="GO" id="GO:0071555">
    <property type="term" value="P:cell wall organization"/>
    <property type="evidence" value="ECO:0007669"/>
    <property type="project" value="TreeGrafter"/>
</dbReference>
<dbReference type="InterPro" id="IPR036138">
    <property type="entry name" value="PBP_dimer_sf"/>
</dbReference>
<dbReference type="GO" id="GO:0008658">
    <property type="term" value="F:penicillin binding"/>
    <property type="evidence" value="ECO:0007669"/>
    <property type="project" value="InterPro"/>
</dbReference>
<dbReference type="PANTHER" id="PTHR30627">
    <property type="entry name" value="PEPTIDOGLYCAN D,D-TRANSPEPTIDASE"/>
    <property type="match status" value="1"/>
</dbReference>
<name>A0A0B6AGQ0_PRIM2</name>
<dbReference type="InterPro" id="IPR001460">
    <property type="entry name" value="PCN-bd_Tpept"/>
</dbReference>
<keyword evidence="5 8" id="KW-0472">Membrane</keyword>
<organism evidence="9 10">
    <name type="scientific">Priestia megaterium (strain ATCC 14581 / DSM 32 / CCUG 1817 / JCM 2506 / NBRC 15308 / NCIMB 9376 / NCTC 10342 / NRRL B-14308 / VKM B-512 / Ford 19)</name>
    <name type="common">Bacillus megaterium</name>
    <dbReference type="NCBI Taxonomy" id="1348623"/>
    <lineage>
        <taxon>Bacteria</taxon>
        <taxon>Bacillati</taxon>
        <taxon>Bacillota</taxon>
        <taxon>Bacilli</taxon>
        <taxon>Bacillales</taxon>
        <taxon>Bacillaceae</taxon>
        <taxon>Priestia</taxon>
    </lineage>
</organism>
<dbReference type="Gene3D" id="3.40.710.10">
    <property type="entry name" value="DD-peptidase/beta-lactamase superfamily"/>
    <property type="match status" value="1"/>
</dbReference>
<dbReference type="UniPathway" id="UPA00219"/>
<dbReference type="AlphaFoldDB" id="A0A0B6AGQ0"/>
<evidence type="ECO:0000256" key="7">
    <source>
        <dbReference type="SAM" id="MobiDB-lite"/>
    </source>
</evidence>
<evidence type="ECO:0000256" key="1">
    <source>
        <dbReference type="ARBA" id="ARBA00004370"/>
    </source>
</evidence>
<dbReference type="Gene3D" id="3.30.450.330">
    <property type="match status" value="1"/>
</dbReference>
<evidence type="ECO:0000256" key="6">
    <source>
        <dbReference type="ARBA" id="ARBA00034000"/>
    </source>
</evidence>
<evidence type="ECO:0000256" key="8">
    <source>
        <dbReference type="SAM" id="Phobius"/>
    </source>
</evidence>
<dbReference type="Pfam" id="PF00905">
    <property type="entry name" value="Transpeptidase"/>
    <property type="match status" value="1"/>
</dbReference>
<sequence length="752" mass="82079">MTTPRKNSNISTGAAILILIFALLFFVLAIRFFYIQATGKADGEALAEIAQKQHTRTSKIEGQRGTIYDRNGEAIAQDTGAYTVVAILKESQSEDKDHPQHVVDPEKTAEKLAPLLKMDESKIDSMLTRGIKRGAFQVELGPGGRDIDNVLKQKIEKLNLPGITFLRDSKRFYPNGVFASSILGYAQKDDTGKIVGKMGIEKVFDKQLSEEDGYVKYEAAKNGIKLPDPKESIVAPKNGDSVTLTIDEKIQTFLEDAMTAAAKEYKPEELMATVVNPKTGEILAMSNRPSFDPNIRDITSYRNPFVENSYELGSTMKIFTLAAAIDAGVYNGEDRYQSGSYKVTKNSVPINDHNGGVGWGAITFNEGIQRSSNVAVAILANEKLGTDRLYKYLDKFGFMDKTGIDLPNEASSKLVTKYPRDRVTTAFGQASAFTPIQEIQAATAIANDGKMMKPYVIKQVVDETNKKTIKKTKPTVVGQPISKKAANETLDILETVVSSDDGTGKPYAIEGYDVAGKTGTAQIPGPTGGYLHGHGKNFISFMGFAPAKDPKLLVYVAVKNPTLTPQETGTAPLTAVFNPVMKNSLQYLGVEPEKTDEDGKKTEDKKVDSEITLKSYVNESVDSAVKDLKQKGLVPVVIGKGDTVESQSPTSDTIVTGQRVFIKTNGKATMPDLTGFSHRDVIRFSEFVNVRPSALENGYVVSQSIKAGDPLKAGTYLKVELETPKEFSSTLNKLKETEKSESDSKKDDKQLD</sequence>
<feature type="region of interest" description="Disordered" evidence="7">
    <location>
        <begin position="728"/>
        <end position="752"/>
    </location>
</feature>
<dbReference type="GO" id="GO:0009002">
    <property type="term" value="F:serine-type D-Ala-D-Ala carboxypeptidase activity"/>
    <property type="evidence" value="ECO:0007669"/>
    <property type="project" value="UniProtKB-EC"/>
</dbReference>
<dbReference type="InterPro" id="IPR005311">
    <property type="entry name" value="PBP_dimer"/>
</dbReference>
<proteinExistence type="inferred from homology"/>
<evidence type="ECO:0000256" key="3">
    <source>
        <dbReference type="ARBA" id="ARBA00007171"/>
    </source>
</evidence>
<comment type="similarity">
    <text evidence="3">Belongs to the transpeptidase family.</text>
</comment>
<dbReference type="GO" id="GO:0009252">
    <property type="term" value="P:peptidoglycan biosynthetic process"/>
    <property type="evidence" value="ECO:0007669"/>
    <property type="project" value="UniProtKB-UniPathway"/>
</dbReference>
<keyword evidence="8" id="KW-1133">Transmembrane helix</keyword>
<dbReference type="InterPro" id="IPR050515">
    <property type="entry name" value="Beta-lactam/transpept"/>
</dbReference>
<evidence type="ECO:0000313" key="9">
    <source>
        <dbReference type="EMBL" id="AJI24065.1"/>
    </source>
</evidence>
<dbReference type="Pfam" id="PF03793">
    <property type="entry name" value="PASTA"/>
    <property type="match status" value="1"/>
</dbReference>
<dbReference type="SUPFAM" id="SSF54184">
    <property type="entry name" value="Penicillin-binding protein 2x (pbp-2x), c-terminal domain"/>
    <property type="match status" value="2"/>
</dbReference>
<dbReference type="SUPFAM" id="SSF56519">
    <property type="entry name" value="Penicillin binding protein dimerisation domain"/>
    <property type="match status" value="1"/>
</dbReference>
<evidence type="ECO:0000256" key="2">
    <source>
        <dbReference type="ARBA" id="ARBA00004752"/>
    </source>
</evidence>
<gene>
    <name evidence="9" type="ORF">BG04_1200</name>
</gene>
<dbReference type="Gene3D" id="3.90.1310.10">
    <property type="entry name" value="Penicillin-binding protein 2a (Domain 2)"/>
    <property type="match status" value="1"/>
</dbReference>
<keyword evidence="8" id="KW-0812">Transmembrane</keyword>
<reference evidence="9 10" key="1">
    <citation type="journal article" date="2015" name="Genome Announc.">
        <title>Complete genome sequences for 35 biothreat assay-relevant bacillus species.</title>
        <authorList>
            <person name="Johnson S.L."/>
            <person name="Daligault H.E."/>
            <person name="Davenport K.W."/>
            <person name="Jaissle J."/>
            <person name="Frey K.G."/>
            <person name="Ladner J.T."/>
            <person name="Broomall S.M."/>
            <person name="Bishop-Lilly K.A."/>
            <person name="Bruce D.C."/>
            <person name="Gibbons H.S."/>
            <person name="Coyne S.R."/>
            <person name="Lo C.C."/>
            <person name="Meincke L."/>
            <person name="Munk A.C."/>
            <person name="Koroleva G.I."/>
            <person name="Rosenzweig C.N."/>
            <person name="Palacios G.F."/>
            <person name="Redden C.L."/>
            <person name="Minogue T.D."/>
            <person name="Chain P.S."/>
        </authorList>
    </citation>
    <scope>NUCLEOTIDE SEQUENCE [LARGE SCALE GENOMIC DNA]</scope>
    <source>
        <strain evidence="10">ATCC 14581 / DSM 32 / JCM 2506 / NBRC 15308 / NCIMB 9376 / NCTC 10342 / NRRL B-14308 / VKM B-512</strain>
    </source>
</reference>
<dbReference type="SUPFAM" id="SSF56601">
    <property type="entry name" value="beta-lactamase/transpeptidase-like"/>
    <property type="match status" value="1"/>
</dbReference>
<dbReference type="Pfam" id="PF03717">
    <property type="entry name" value="PBP_dimer"/>
    <property type="match status" value="1"/>
</dbReference>
<dbReference type="HOGENOM" id="CLU_009289_6_1_9"/>
<dbReference type="GeneID" id="93644676"/>
<accession>A0A0B6AGQ0</accession>
<dbReference type="PANTHER" id="PTHR30627:SF26">
    <property type="entry name" value="PENICILLIN-BINDING PROTEIN 2B"/>
    <property type="match status" value="1"/>
</dbReference>
<evidence type="ECO:0000256" key="5">
    <source>
        <dbReference type="ARBA" id="ARBA00023136"/>
    </source>
</evidence>
<dbReference type="InterPro" id="IPR005543">
    <property type="entry name" value="PASTA_dom"/>
</dbReference>
<dbReference type="SMART" id="SM00740">
    <property type="entry name" value="PASTA"/>
    <property type="match status" value="2"/>
</dbReference>
<comment type="pathway">
    <text evidence="2">Cell wall biogenesis; peptidoglycan biosynthesis.</text>
</comment>
<dbReference type="EC" id="3.4.16.4" evidence="4"/>
<dbReference type="Gene3D" id="2.20.70.70">
    <property type="match status" value="1"/>
</dbReference>
<comment type="subcellular location">
    <subcellularLocation>
        <location evidence="1">Membrane</location>
    </subcellularLocation>
</comment>